<dbReference type="OrthoDB" id="9773738at2"/>
<accession>A0A5C5U8B4</accession>
<dbReference type="RefSeq" id="WP_146309913.1">
    <property type="nucleotide sequence ID" value="NZ_VOHE01000001.1"/>
</dbReference>
<evidence type="ECO:0000256" key="1">
    <source>
        <dbReference type="SAM" id="SignalP"/>
    </source>
</evidence>
<feature type="domain" description="Metallo-beta-lactamase" evidence="2">
    <location>
        <begin position="74"/>
        <end position="264"/>
    </location>
</feature>
<dbReference type="SMART" id="SM00849">
    <property type="entry name" value="Lactamase_B"/>
    <property type="match status" value="1"/>
</dbReference>
<keyword evidence="1" id="KW-0732">Signal</keyword>
<sequence length="310" mass="31751">MTRRFPIACAALVALAACSAGDAPAPTAAAQDGPASAAASADWPIPACRDDSGWDDPATPFHVHGNTWYVGTCGISALLVTSPDGHVVVDGATPAAGEQILANIRTLGFDPADVRAIVFSHEHFDHVGGLAAVQAATGAPVYAPPEAIETLRRGASDESDPQFGLLDDFAPVADVRPIPASGIVHAGGIELHAVPTPGHAAGGTSWTWRSCAGDDCQPLVYADSLTAVSRDDFRFSDHPGAVARLRESVARVAALDCGILVTPHPSASGLWARLGPDATRPLADPGACAAYARAAEERLGRRLASEGANP</sequence>
<dbReference type="PANTHER" id="PTHR42951:SF17">
    <property type="entry name" value="METALLO-BETA-LACTAMASE DOMAIN-CONTAINING PROTEIN"/>
    <property type="match status" value="1"/>
</dbReference>
<dbReference type="SUPFAM" id="SSF56281">
    <property type="entry name" value="Metallo-hydrolase/oxidoreductase"/>
    <property type="match status" value="1"/>
</dbReference>
<feature type="signal peptide" evidence="1">
    <location>
        <begin position="1"/>
        <end position="25"/>
    </location>
</feature>
<keyword evidence="4" id="KW-1185">Reference proteome</keyword>
<gene>
    <name evidence="3" type="primary">bla</name>
    <name evidence="3" type="ORF">FQY79_00950</name>
</gene>
<dbReference type="PANTHER" id="PTHR42951">
    <property type="entry name" value="METALLO-BETA-LACTAMASE DOMAIN-CONTAINING"/>
    <property type="match status" value="1"/>
</dbReference>
<evidence type="ECO:0000313" key="3">
    <source>
        <dbReference type="EMBL" id="TWT21735.1"/>
    </source>
</evidence>
<protein>
    <submittedName>
        <fullName evidence="3">Subclass B3 metallo-beta-lactamase</fullName>
    </submittedName>
</protein>
<dbReference type="EMBL" id="VOHE01000001">
    <property type="protein sequence ID" value="TWT21735.1"/>
    <property type="molecule type" value="Genomic_DNA"/>
</dbReference>
<dbReference type="Gene3D" id="3.60.15.10">
    <property type="entry name" value="Ribonuclease Z/Hydroxyacylglutathione hydrolase-like"/>
    <property type="match status" value="1"/>
</dbReference>
<dbReference type="Pfam" id="PF00753">
    <property type="entry name" value="Lactamase_B"/>
    <property type="match status" value="1"/>
</dbReference>
<dbReference type="Proteomes" id="UP000315949">
    <property type="component" value="Unassembled WGS sequence"/>
</dbReference>
<feature type="chain" id="PRO_5022968406" evidence="1">
    <location>
        <begin position="26"/>
        <end position="310"/>
    </location>
</feature>
<comment type="caution">
    <text evidence="3">The sequence shown here is derived from an EMBL/GenBank/DDBJ whole genome shotgun (WGS) entry which is preliminary data.</text>
</comment>
<dbReference type="NCBIfam" id="NF033105">
    <property type="entry name" value="bla_subclass_B3"/>
    <property type="match status" value="1"/>
</dbReference>
<reference evidence="3 4" key="1">
    <citation type="submission" date="2019-07" db="EMBL/GenBank/DDBJ databases">
        <title>Luteimonas sp. YD-1 nov., isolated from acidic soil.</title>
        <authorList>
            <person name="Zhou J."/>
        </authorList>
    </citation>
    <scope>NUCLEOTIDE SEQUENCE [LARGE SCALE GENOMIC DNA]</scope>
    <source>
        <strain evidence="3 4">YD-1</strain>
    </source>
</reference>
<dbReference type="PROSITE" id="PS51257">
    <property type="entry name" value="PROKAR_LIPOPROTEIN"/>
    <property type="match status" value="1"/>
</dbReference>
<evidence type="ECO:0000313" key="4">
    <source>
        <dbReference type="Proteomes" id="UP000315949"/>
    </source>
</evidence>
<dbReference type="AlphaFoldDB" id="A0A5C5U8B4"/>
<organism evidence="3 4">
    <name type="scientific">Luteimonas wenzhouensis</name>
    <dbReference type="NCBI Taxonomy" id="2599615"/>
    <lineage>
        <taxon>Bacteria</taxon>
        <taxon>Pseudomonadati</taxon>
        <taxon>Pseudomonadota</taxon>
        <taxon>Gammaproteobacteria</taxon>
        <taxon>Lysobacterales</taxon>
        <taxon>Lysobacteraceae</taxon>
        <taxon>Luteimonas</taxon>
    </lineage>
</organism>
<name>A0A5C5U8B4_9GAMM</name>
<dbReference type="InterPro" id="IPR050855">
    <property type="entry name" value="NDM-1-like"/>
</dbReference>
<dbReference type="InterPro" id="IPR036866">
    <property type="entry name" value="RibonucZ/Hydroxyglut_hydro"/>
</dbReference>
<proteinExistence type="predicted"/>
<evidence type="ECO:0000259" key="2">
    <source>
        <dbReference type="SMART" id="SM00849"/>
    </source>
</evidence>
<dbReference type="InterPro" id="IPR001279">
    <property type="entry name" value="Metallo-B-lactamas"/>
</dbReference>